<evidence type="ECO:0000313" key="3">
    <source>
        <dbReference type="Proteomes" id="UP000192932"/>
    </source>
</evidence>
<dbReference type="Proteomes" id="UP000192932">
    <property type="component" value="Chromosome"/>
</dbReference>
<evidence type="ECO:0000256" key="1">
    <source>
        <dbReference type="SAM" id="Phobius"/>
    </source>
</evidence>
<reference evidence="2 3" key="1">
    <citation type="submission" date="2017-04" db="EMBL/GenBank/DDBJ databases">
        <title>The Characteristic of a Fine Plant Growth-Promoting Rhizobacteria Bacillus mycoides Gnyt1 and its Whole Genome Sequencing Analysis.</title>
        <authorList>
            <person name="Li J.H."/>
            <person name="Yao T."/>
        </authorList>
    </citation>
    <scope>NUCLEOTIDE SEQUENCE [LARGE SCALE GENOMIC DNA]</scope>
    <source>
        <strain evidence="2 3">Gnyt1</strain>
    </source>
</reference>
<dbReference type="EMBL" id="CP020743">
    <property type="protein sequence ID" value="ARJ23836.1"/>
    <property type="molecule type" value="Genomic_DNA"/>
</dbReference>
<dbReference type="AlphaFoldDB" id="A0A1W6AD74"/>
<proteinExistence type="predicted"/>
<gene>
    <name evidence="2" type="ORF">B7492_22725</name>
</gene>
<dbReference type="RefSeq" id="WP_085312368.1">
    <property type="nucleotide sequence ID" value="NZ_CP020743.1"/>
</dbReference>
<keyword evidence="1" id="KW-1133">Transmembrane helix</keyword>
<accession>A0A1W6AD74</accession>
<organism evidence="2 3">
    <name type="scientific">Bacillus mycoides</name>
    <dbReference type="NCBI Taxonomy" id="1405"/>
    <lineage>
        <taxon>Bacteria</taxon>
        <taxon>Bacillati</taxon>
        <taxon>Bacillota</taxon>
        <taxon>Bacilli</taxon>
        <taxon>Bacillales</taxon>
        <taxon>Bacillaceae</taxon>
        <taxon>Bacillus</taxon>
        <taxon>Bacillus cereus group</taxon>
    </lineage>
</organism>
<evidence type="ECO:0000313" key="2">
    <source>
        <dbReference type="EMBL" id="ARJ23836.1"/>
    </source>
</evidence>
<keyword evidence="1" id="KW-0812">Transmembrane</keyword>
<name>A0A1W6AD74_BACMY</name>
<keyword evidence="1" id="KW-0472">Membrane</keyword>
<feature type="transmembrane region" description="Helical" evidence="1">
    <location>
        <begin position="9"/>
        <end position="28"/>
    </location>
</feature>
<sequence length="202" mass="23162">MKKPIYQHGLFWVITTLIIIVGLNTIVITTKTKSVATTNTNNMPKDVAKFVDIYNTNVKEKDAAIYMIPRDFKIEKANYKDGPKNIITLVDTLNDDLKSKTKDVDSFNQDAESLTIVLNNSKTAIQKVTYRGNRTNPFLFTLSALRLDNEVETTEMFTKLNDKIGEKKFDITSFIKDYKVNFEYDLSAMPVLPTITFTFEKY</sequence>
<protein>
    <submittedName>
        <fullName evidence="2">Uncharacterized protein</fullName>
    </submittedName>
</protein>